<proteinExistence type="predicted"/>
<dbReference type="Pfam" id="PF14388">
    <property type="entry name" value="DUF4419"/>
    <property type="match status" value="1"/>
</dbReference>
<dbReference type="InterPro" id="IPR025533">
    <property type="entry name" value="DUF4419"/>
</dbReference>
<feature type="non-terminal residue" evidence="1">
    <location>
        <position position="1"/>
    </location>
</feature>
<dbReference type="AlphaFoldDB" id="A0A3N4IMZ1"/>
<dbReference type="OrthoDB" id="9978173at2759"/>
<organism evidence="1 2">
    <name type="scientific">Ascobolus immersus RN42</name>
    <dbReference type="NCBI Taxonomy" id="1160509"/>
    <lineage>
        <taxon>Eukaryota</taxon>
        <taxon>Fungi</taxon>
        <taxon>Dikarya</taxon>
        <taxon>Ascomycota</taxon>
        <taxon>Pezizomycotina</taxon>
        <taxon>Pezizomycetes</taxon>
        <taxon>Pezizales</taxon>
        <taxon>Ascobolaceae</taxon>
        <taxon>Ascobolus</taxon>
    </lineage>
</organism>
<protein>
    <submittedName>
        <fullName evidence="1">Uncharacterized protein</fullName>
    </submittedName>
</protein>
<dbReference type="Proteomes" id="UP000275078">
    <property type="component" value="Unassembled WGS sequence"/>
</dbReference>
<keyword evidence="2" id="KW-1185">Reference proteome</keyword>
<dbReference type="PANTHER" id="PTHR31252">
    <property type="entry name" value="DUF4419 DOMAIN-CONTAINING PROTEIN"/>
    <property type="match status" value="1"/>
</dbReference>
<sequence>GFVQTAITAYNGHHHLVIRPDDIWISILSQYSLFLNAERHRQGLEDWFELLRDKEAIVVECHAYGDMDAAFRAAFPSILGHKELEPWLIPAFSTTTEQDKQVATCLMMGTLTTFNTHPTWLQCGIPSVTLLGEKLDYEEILSRVERLGSFGNADVPAWVKLLKAVLEKAFIAAFEMEGKEQTRKVVEAWEKICDVTPNGTGPKYLSGWVTVFSFFGKYG</sequence>
<feature type="non-terminal residue" evidence="1">
    <location>
        <position position="219"/>
    </location>
</feature>
<evidence type="ECO:0000313" key="1">
    <source>
        <dbReference type="EMBL" id="RPA87259.1"/>
    </source>
</evidence>
<gene>
    <name evidence="1" type="ORF">BJ508DRAFT_201192</name>
</gene>
<dbReference type="EMBL" id="ML119647">
    <property type="protein sequence ID" value="RPA87259.1"/>
    <property type="molecule type" value="Genomic_DNA"/>
</dbReference>
<evidence type="ECO:0000313" key="2">
    <source>
        <dbReference type="Proteomes" id="UP000275078"/>
    </source>
</evidence>
<name>A0A3N4IMZ1_ASCIM</name>
<dbReference type="PANTHER" id="PTHR31252:SF11">
    <property type="entry name" value="DUF4419 DOMAIN-CONTAINING PROTEIN"/>
    <property type="match status" value="1"/>
</dbReference>
<dbReference type="STRING" id="1160509.A0A3N4IMZ1"/>
<reference evidence="1 2" key="1">
    <citation type="journal article" date="2018" name="Nat. Ecol. Evol.">
        <title>Pezizomycetes genomes reveal the molecular basis of ectomycorrhizal truffle lifestyle.</title>
        <authorList>
            <person name="Murat C."/>
            <person name="Payen T."/>
            <person name="Noel B."/>
            <person name="Kuo A."/>
            <person name="Morin E."/>
            <person name="Chen J."/>
            <person name="Kohler A."/>
            <person name="Krizsan K."/>
            <person name="Balestrini R."/>
            <person name="Da Silva C."/>
            <person name="Montanini B."/>
            <person name="Hainaut M."/>
            <person name="Levati E."/>
            <person name="Barry K.W."/>
            <person name="Belfiori B."/>
            <person name="Cichocki N."/>
            <person name="Clum A."/>
            <person name="Dockter R.B."/>
            <person name="Fauchery L."/>
            <person name="Guy J."/>
            <person name="Iotti M."/>
            <person name="Le Tacon F."/>
            <person name="Lindquist E.A."/>
            <person name="Lipzen A."/>
            <person name="Malagnac F."/>
            <person name="Mello A."/>
            <person name="Molinier V."/>
            <person name="Miyauchi S."/>
            <person name="Poulain J."/>
            <person name="Riccioni C."/>
            <person name="Rubini A."/>
            <person name="Sitrit Y."/>
            <person name="Splivallo R."/>
            <person name="Traeger S."/>
            <person name="Wang M."/>
            <person name="Zifcakova L."/>
            <person name="Wipf D."/>
            <person name="Zambonelli A."/>
            <person name="Paolocci F."/>
            <person name="Nowrousian M."/>
            <person name="Ottonello S."/>
            <person name="Baldrian P."/>
            <person name="Spatafora J.W."/>
            <person name="Henrissat B."/>
            <person name="Nagy L.G."/>
            <person name="Aury J.M."/>
            <person name="Wincker P."/>
            <person name="Grigoriev I.V."/>
            <person name="Bonfante P."/>
            <person name="Martin F.M."/>
        </authorList>
    </citation>
    <scope>NUCLEOTIDE SEQUENCE [LARGE SCALE GENOMIC DNA]</scope>
    <source>
        <strain evidence="1 2">RN42</strain>
    </source>
</reference>
<accession>A0A3N4IMZ1</accession>